<dbReference type="EMBL" id="UINC01004023">
    <property type="protein sequence ID" value="SVA11173.1"/>
    <property type="molecule type" value="Genomic_DNA"/>
</dbReference>
<evidence type="ECO:0000313" key="2">
    <source>
        <dbReference type="EMBL" id="SVA11173.1"/>
    </source>
</evidence>
<name>A0A381TBB7_9ZZZZ</name>
<proteinExistence type="predicted"/>
<protein>
    <recommendedName>
        <fullName evidence="1">DUF4159 domain-containing protein</fullName>
    </recommendedName>
</protein>
<dbReference type="Gene3D" id="3.40.50.12140">
    <property type="entry name" value="Domain of unknown function DUF4159"/>
    <property type="match status" value="1"/>
</dbReference>
<sequence>MNRTLRWLVVAVLCWVTVVSAQPRRRGWGRPAVPYDGGLTFVRLRWTGGSFGAPPAGMGPNFWMHEYPGAEANLMSVLGNFTMVDAETNGSLILSLDDPDLFKHPIAMMWEPGFWVMTDEHAERLRDYLLKGGFLIFNDFETSQWENFEAQLKRVLPDAQLMTLDGDHPIFQTFFPIVRLDVPNPMNHHLGGLMPEYFGVFEDNDPSKRLMAIVNYNTNLAEYWQLAGRGFFPIEAENTGFQLGVNYMMYGLTH</sequence>
<dbReference type="AlphaFoldDB" id="A0A381TBB7"/>
<dbReference type="Pfam" id="PF13709">
    <property type="entry name" value="DUF4159"/>
    <property type="match status" value="1"/>
</dbReference>
<accession>A0A381TBB7</accession>
<dbReference type="InterPro" id="IPR025297">
    <property type="entry name" value="DUF4159"/>
</dbReference>
<organism evidence="2">
    <name type="scientific">marine metagenome</name>
    <dbReference type="NCBI Taxonomy" id="408172"/>
    <lineage>
        <taxon>unclassified sequences</taxon>
        <taxon>metagenomes</taxon>
        <taxon>ecological metagenomes</taxon>
    </lineage>
</organism>
<evidence type="ECO:0000259" key="1">
    <source>
        <dbReference type="Pfam" id="PF13709"/>
    </source>
</evidence>
<feature type="domain" description="DUF4159" evidence="1">
    <location>
        <begin position="62"/>
        <end position="252"/>
    </location>
</feature>
<reference evidence="2" key="1">
    <citation type="submission" date="2018-05" db="EMBL/GenBank/DDBJ databases">
        <authorList>
            <person name="Lanie J.A."/>
            <person name="Ng W.-L."/>
            <person name="Kazmierczak K.M."/>
            <person name="Andrzejewski T.M."/>
            <person name="Davidsen T.M."/>
            <person name="Wayne K.J."/>
            <person name="Tettelin H."/>
            <person name="Glass J.I."/>
            <person name="Rusch D."/>
            <person name="Podicherti R."/>
            <person name="Tsui H.-C.T."/>
            <person name="Winkler M.E."/>
        </authorList>
    </citation>
    <scope>NUCLEOTIDE SEQUENCE</scope>
</reference>
<gene>
    <name evidence="2" type="ORF">METZ01_LOCUS64027</name>
</gene>